<evidence type="ECO:0000256" key="3">
    <source>
        <dbReference type="ARBA" id="ARBA00022553"/>
    </source>
</evidence>
<dbReference type="PANTHER" id="PTHR43711">
    <property type="entry name" value="TWO-COMPONENT HISTIDINE KINASE"/>
    <property type="match status" value="1"/>
</dbReference>
<name>A0A1M4MWE4_9RHOB</name>
<accession>A0A1M4MWE4</accession>
<proteinExistence type="predicted"/>
<evidence type="ECO:0000256" key="5">
    <source>
        <dbReference type="ARBA" id="ARBA00022777"/>
    </source>
</evidence>
<feature type="transmembrane region" description="Helical" evidence="7">
    <location>
        <begin position="222"/>
        <end position="246"/>
    </location>
</feature>
<feature type="transmembrane region" description="Helical" evidence="7">
    <location>
        <begin position="117"/>
        <end position="138"/>
    </location>
</feature>
<dbReference type="InterPro" id="IPR003594">
    <property type="entry name" value="HATPase_dom"/>
</dbReference>
<dbReference type="InterPro" id="IPR005467">
    <property type="entry name" value="His_kinase_dom"/>
</dbReference>
<feature type="transmembrane region" description="Helical" evidence="7">
    <location>
        <begin position="74"/>
        <end position="97"/>
    </location>
</feature>
<reference evidence="10" key="1">
    <citation type="submission" date="2016-09" db="EMBL/GenBank/DDBJ databases">
        <authorList>
            <person name="Wibberg D."/>
        </authorList>
    </citation>
    <scope>NUCLEOTIDE SEQUENCE [LARGE SCALE GENOMIC DNA]</scope>
</reference>
<feature type="transmembrane region" description="Helical" evidence="7">
    <location>
        <begin position="450"/>
        <end position="469"/>
    </location>
</feature>
<evidence type="ECO:0000256" key="1">
    <source>
        <dbReference type="ARBA" id="ARBA00000085"/>
    </source>
</evidence>
<keyword evidence="3" id="KW-0597">Phosphoprotein</keyword>
<keyword evidence="7" id="KW-1133">Transmembrane helix</keyword>
<evidence type="ECO:0000256" key="2">
    <source>
        <dbReference type="ARBA" id="ARBA00012438"/>
    </source>
</evidence>
<gene>
    <name evidence="9" type="ORF">KARMA_0179</name>
</gene>
<dbReference type="SUPFAM" id="SSF55874">
    <property type="entry name" value="ATPase domain of HSP90 chaperone/DNA topoisomerase II/histidine kinase"/>
    <property type="match status" value="1"/>
</dbReference>
<dbReference type="SMART" id="SM00388">
    <property type="entry name" value="HisKA"/>
    <property type="match status" value="1"/>
</dbReference>
<evidence type="ECO:0000313" key="10">
    <source>
        <dbReference type="Proteomes" id="UP000184085"/>
    </source>
</evidence>
<dbReference type="SMART" id="SM00387">
    <property type="entry name" value="HATPase_c"/>
    <property type="match status" value="1"/>
</dbReference>
<dbReference type="Gene3D" id="1.10.287.130">
    <property type="match status" value="1"/>
</dbReference>
<dbReference type="AlphaFoldDB" id="A0A1M4MWE4"/>
<dbReference type="CDD" id="cd00075">
    <property type="entry name" value="HATPase"/>
    <property type="match status" value="1"/>
</dbReference>
<keyword evidence="7" id="KW-0472">Membrane</keyword>
<sequence length="720" mass="79588">MVHRLANYRNAPKIAMALALLVLASSISVLLGWAFEIQALIKPLQTASPTQFSTALCLGLATLPTVLRTRYKQAWHALLPFAVIAVIAGLSLASHWFDGLTFINRIFRPTNQEQGALPGQMSVNSALLFLSVATYGGLIRVARPSAALSVLGQAAIVALLGVTISMLGLIFSNLPTPVRWSSNPTDTGPITALGVMLLFLVQLAESTDENGLPLRLLDIAEVVATAVIAGAMLFFGILTLAAPNALNQTNADRMARYFEHEVAKASATFYVASHALTTEPHEGRDHDHASTRACRSSRITLIFTFELQPNEIHQVDCTYGMTRPSPGGSVYKYFDGWQQGWHDTNPTTTGTVITYCIADTRCSVYVSSATSIHPSDSKIYVMTVNLGLILQDYLKTQVIDAAKIEFIDLKRWIESLPQGISQDEALQSFDAFLWSSGLEPFDLRSERIKFATILMSILLLGAILGVFILTQISQRTHTQFQEASRQLSIRQFYTRRFVYAAAHDLRAPLRGIEQLSAWARDDLENGETESPNRYMALINSRIQHLSRLIEGILDLARLDNRENKTDQLPVNNAIEAAANLYRSPKITVETTYASPNMVIHYEYDGLVRVLNNLLANAVSHHDQEEITIAVKTSYQADNLRIEVEDDGPGVPEGRHEMIFELFRTYSGNKEHTGVGMGLAMVRRLIEEWGGTIAVESPAKEGRGARFVILIPLDLVWKRAP</sequence>
<dbReference type="InterPro" id="IPR003661">
    <property type="entry name" value="HisK_dim/P_dom"/>
</dbReference>
<keyword evidence="5" id="KW-0418">Kinase</keyword>
<dbReference type="CDD" id="cd00082">
    <property type="entry name" value="HisKA"/>
    <property type="match status" value="1"/>
</dbReference>
<dbReference type="Pfam" id="PF00512">
    <property type="entry name" value="HisKA"/>
    <property type="match status" value="1"/>
</dbReference>
<evidence type="ECO:0000256" key="6">
    <source>
        <dbReference type="ARBA" id="ARBA00023012"/>
    </source>
</evidence>
<keyword evidence="10" id="KW-1185">Reference proteome</keyword>
<dbReference type="PROSITE" id="PS50109">
    <property type="entry name" value="HIS_KIN"/>
    <property type="match status" value="1"/>
</dbReference>
<dbReference type="Pfam" id="PF02518">
    <property type="entry name" value="HATPase_c"/>
    <property type="match status" value="1"/>
</dbReference>
<keyword evidence="6" id="KW-0902">Two-component regulatory system</keyword>
<comment type="catalytic activity">
    <reaction evidence="1">
        <text>ATP + protein L-histidine = ADP + protein N-phospho-L-histidine.</text>
        <dbReference type="EC" id="2.7.13.3"/>
    </reaction>
</comment>
<dbReference type="PRINTS" id="PR00344">
    <property type="entry name" value="BCTRLSENSOR"/>
</dbReference>
<feature type="transmembrane region" description="Helical" evidence="7">
    <location>
        <begin position="150"/>
        <end position="171"/>
    </location>
</feature>
<dbReference type="InterPro" id="IPR004358">
    <property type="entry name" value="Sig_transdc_His_kin-like_C"/>
</dbReference>
<dbReference type="SUPFAM" id="SSF47384">
    <property type="entry name" value="Homodimeric domain of signal transducing histidine kinase"/>
    <property type="match status" value="1"/>
</dbReference>
<dbReference type="InterPro" id="IPR036890">
    <property type="entry name" value="HATPase_C_sf"/>
</dbReference>
<evidence type="ECO:0000256" key="7">
    <source>
        <dbReference type="SAM" id="Phobius"/>
    </source>
</evidence>
<dbReference type="EC" id="2.7.13.3" evidence="2"/>
<dbReference type="InterPro" id="IPR050736">
    <property type="entry name" value="Sensor_HK_Regulatory"/>
</dbReference>
<evidence type="ECO:0000256" key="4">
    <source>
        <dbReference type="ARBA" id="ARBA00022679"/>
    </source>
</evidence>
<keyword evidence="7" id="KW-0812">Transmembrane</keyword>
<dbReference type="PANTHER" id="PTHR43711:SF31">
    <property type="entry name" value="HISTIDINE KINASE"/>
    <property type="match status" value="1"/>
</dbReference>
<evidence type="ECO:0000259" key="8">
    <source>
        <dbReference type="PROSITE" id="PS50109"/>
    </source>
</evidence>
<protein>
    <recommendedName>
        <fullName evidence="2">histidine kinase</fullName>
        <ecNumber evidence="2">2.7.13.3</ecNumber>
    </recommendedName>
</protein>
<evidence type="ECO:0000313" key="9">
    <source>
        <dbReference type="EMBL" id="SCM66007.1"/>
    </source>
</evidence>
<keyword evidence="4" id="KW-0808">Transferase</keyword>
<feature type="transmembrane region" description="Helical" evidence="7">
    <location>
        <begin position="50"/>
        <end position="67"/>
    </location>
</feature>
<dbReference type="InterPro" id="IPR036097">
    <property type="entry name" value="HisK_dim/P_sf"/>
</dbReference>
<dbReference type="EMBL" id="FMJB01000014">
    <property type="protein sequence ID" value="SCM66007.1"/>
    <property type="molecule type" value="Genomic_DNA"/>
</dbReference>
<dbReference type="Proteomes" id="UP000184085">
    <property type="component" value="Unassembled WGS sequence"/>
</dbReference>
<organism evidence="9 10">
    <name type="scientific">Donghicola eburneus</name>
    <dbReference type="NCBI Taxonomy" id="393278"/>
    <lineage>
        <taxon>Bacteria</taxon>
        <taxon>Pseudomonadati</taxon>
        <taxon>Pseudomonadota</taxon>
        <taxon>Alphaproteobacteria</taxon>
        <taxon>Rhodobacterales</taxon>
        <taxon>Roseobacteraceae</taxon>
        <taxon>Donghicola</taxon>
    </lineage>
</organism>
<feature type="domain" description="Histidine kinase" evidence="8">
    <location>
        <begin position="500"/>
        <end position="714"/>
    </location>
</feature>
<dbReference type="GO" id="GO:0000155">
    <property type="term" value="F:phosphorelay sensor kinase activity"/>
    <property type="evidence" value="ECO:0007669"/>
    <property type="project" value="InterPro"/>
</dbReference>
<dbReference type="Gene3D" id="3.30.565.10">
    <property type="entry name" value="Histidine kinase-like ATPase, C-terminal domain"/>
    <property type="match status" value="1"/>
</dbReference>